<dbReference type="AlphaFoldDB" id="A0A5B7DY79"/>
<keyword evidence="3" id="KW-1185">Reference proteome</keyword>
<reference evidence="2 3" key="1">
    <citation type="submission" date="2019-05" db="EMBL/GenBank/DDBJ databases">
        <title>Another draft genome of Portunus trituberculatus and its Hox gene families provides insights of decapod evolution.</title>
        <authorList>
            <person name="Jeong J.-H."/>
            <person name="Song I."/>
            <person name="Kim S."/>
            <person name="Choi T."/>
            <person name="Kim D."/>
            <person name="Ryu S."/>
            <person name="Kim W."/>
        </authorList>
    </citation>
    <scope>NUCLEOTIDE SEQUENCE [LARGE SCALE GENOMIC DNA]</scope>
    <source>
        <tissue evidence="2">Muscle</tissue>
    </source>
</reference>
<evidence type="ECO:0000313" key="3">
    <source>
        <dbReference type="Proteomes" id="UP000324222"/>
    </source>
</evidence>
<evidence type="ECO:0000313" key="2">
    <source>
        <dbReference type="EMBL" id="MPC25956.1"/>
    </source>
</evidence>
<gene>
    <name evidence="2" type="ORF">E2C01_019080</name>
</gene>
<protein>
    <submittedName>
        <fullName evidence="2">Uncharacterized protein</fullName>
    </submittedName>
</protein>
<proteinExistence type="predicted"/>
<name>A0A5B7DY79_PORTR</name>
<comment type="caution">
    <text evidence="2">The sequence shown here is derived from an EMBL/GenBank/DDBJ whole genome shotgun (WGS) entry which is preliminary data.</text>
</comment>
<organism evidence="2 3">
    <name type="scientific">Portunus trituberculatus</name>
    <name type="common">Swimming crab</name>
    <name type="synonym">Neptunus trituberculatus</name>
    <dbReference type="NCBI Taxonomy" id="210409"/>
    <lineage>
        <taxon>Eukaryota</taxon>
        <taxon>Metazoa</taxon>
        <taxon>Ecdysozoa</taxon>
        <taxon>Arthropoda</taxon>
        <taxon>Crustacea</taxon>
        <taxon>Multicrustacea</taxon>
        <taxon>Malacostraca</taxon>
        <taxon>Eumalacostraca</taxon>
        <taxon>Eucarida</taxon>
        <taxon>Decapoda</taxon>
        <taxon>Pleocyemata</taxon>
        <taxon>Brachyura</taxon>
        <taxon>Eubrachyura</taxon>
        <taxon>Portunoidea</taxon>
        <taxon>Portunidae</taxon>
        <taxon>Portuninae</taxon>
        <taxon>Portunus</taxon>
    </lineage>
</organism>
<sequence>MRRSSQISLQREGGGEHCCLVFPVRGEVVVGNVPELQTGKGHSLQRFLPAELLHSNDNYDSKQRRFIQRGLEVEGWQRDAPQRYSSDRMTLRRDFSNQTKRAEE</sequence>
<dbReference type="Proteomes" id="UP000324222">
    <property type="component" value="Unassembled WGS sequence"/>
</dbReference>
<dbReference type="EMBL" id="VSRR010001533">
    <property type="protein sequence ID" value="MPC25956.1"/>
    <property type="molecule type" value="Genomic_DNA"/>
</dbReference>
<feature type="region of interest" description="Disordered" evidence="1">
    <location>
        <begin position="83"/>
        <end position="104"/>
    </location>
</feature>
<accession>A0A5B7DY79</accession>
<evidence type="ECO:0000256" key="1">
    <source>
        <dbReference type="SAM" id="MobiDB-lite"/>
    </source>
</evidence>